<keyword evidence="2" id="KW-1185">Reference proteome</keyword>
<evidence type="ECO:0000313" key="2">
    <source>
        <dbReference type="Proteomes" id="UP000184088"/>
    </source>
</evidence>
<dbReference type="EMBL" id="FQVH01000043">
    <property type="protein sequence ID" value="SHF76796.1"/>
    <property type="molecule type" value="Genomic_DNA"/>
</dbReference>
<protein>
    <submittedName>
        <fullName evidence="1">Uncharacterized protein</fullName>
    </submittedName>
</protein>
<name>A0A1M5EC83_9THEO</name>
<evidence type="ECO:0000313" key="1">
    <source>
        <dbReference type="EMBL" id="SHF76796.1"/>
    </source>
</evidence>
<dbReference type="Proteomes" id="UP000184088">
    <property type="component" value="Unassembled WGS sequence"/>
</dbReference>
<gene>
    <name evidence="1" type="ORF">SAMN02746089_02523</name>
</gene>
<proteinExistence type="predicted"/>
<reference evidence="1 2" key="1">
    <citation type="submission" date="2016-11" db="EMBL/GenBank/DDBJ databases">
        <authorList>
            <person name="Jaros S."/>
            <person name="Januszkiewicz K."/>
            <person name="Wedrychowicz H."/>
        </authorList>
    </citation>
    <scope>NUCLEOTIDE SEQUENCE [LARGE SCALE GENOMIC DNA]</scope>
    <source>
        <strain evidence="1 2">DSM 17918</strain>
    </source>
</reference>
<sequence>MREKLQKEEELEMYKNLIKKLMNFQEAAYYLLEEMEKYDDELLCDGYPFNKDFHEVVLEIMDWVETSEAKLKKVAKNK</sequence>
<dbReference type="AlphaFoldDB" id="A0A1M5EC83"/>
<dbReference type="STRING" id="1121256.SAMN02746089_02523"/>
<accession>A0A1M5EC83</accession>
<organism evidence="1 2">
    <name type="scientific">Caldanaerobius fijiensis DSM 17918</name>
    <dbReference type="NCBI Taxonomy" id="1121256"/>
    <lineage>
        <taxon>Bacteria</taxon>
        <taxon>Bacillati</taxon>
        <taxon>Bacillota</taxon>
        <taxon>Clostridia</taxon>
        <taxon>Thermoanaerobacterales</taxon>
        <taxon>Thermoanaerobacteraceae</taxon>
        <taxon>Caldanaerobius</taxon>
    </lineage>
</organism>